<dbReference type="HAMAP" id="MF_01940">
    <property type="entry name" value="RNA_CPDase"/>
    <property type="match status" value="1"/>
</dbReference>
<evidence type="ECO:0000313" key="3">
    <source>
        <dbReference type="EMBL" id="MBC5731559.1"/>
    </source>
</evidence>
<dbReference type="EMBL" id="JACOPR010000008">
    <property type="protein sequence ID" value="MBC5731559.1"/>
    <property type="molecule type" value="Genomic_DNA"/>
</dbReference>
<comment type="caution">
    <text evidence="2">Lacks conserved residue(s) required for the propagation of feature annotation.</text>
</comment>
<dbReference type="PANTHER" id="PTHR35561">
    <property type="entry name" value="RNA 2',3'-CYCLIC PHOSPHODIESTERASE"/>
    <property type="match status" value="1"/>
</dbReference>
<reference evidence="3 4" key="1">
    <citation type="submission" date="2020-08" db="EMBL/GenBank/DDBJ databases">
        <title>Genome public.</title>
        <authorList>
            <person name="Liu C."/>
            <person name="Sun Q."/>
        </authorList>
    </citation>
    <scope>NUCLEOTIDE SEQUENCE [LARGE SCALE GENOMIC DNA]</scope>
    <source>
        <strain evidence="3 4">New-38</strain>
    </source>
</reference>
<comment type="similarity">
    <text evidence="2">Belongs to the 2H phosphoesterase superfamily. ThpR family.</text>
</comment>
<dbReference type="Proteomes" id="UP000660021">
    <property type="component" value="Unassembled WGS sequence"/>
</dbReference>
<evidence type="ECO:0000256" key="2">
    <source>
        <dbReference type="HAMAP-Rule" id="MF_01940"/>
    </source>
</evidence>
<name>A0ABR7HVN5_9FIRM</name>
<evidence type="ECO:0000256" key="1">
    <source>
        <dbReference type="ARBA" id="ARBA00022801"/>
    </source>
</evidence>
<gene>
    <name evidence="3" type="primary">thpR</name>
    <name evidence="3" type="ORF">H8S34_12085</name>
</gene>
<dbReference type="Pfam" id="PF13563">
    <property type="entry name" value="2_5_RNA_ligase2"/>
    <property type="match status" value="1"/>
</dbReference>
<keyword evidence="4" id="KW-1185">Reference proteome</keyword>
<dbReference type="InterPro" id="IPR009097">
    <property type="entry name" value="Cyclic_Pdiesterase"/>
</dbReference>
<dbReference type="InterPro" id="IPR004175">
    <property type="entry name" value="RNA_CPDase"/>
</dbReference>
<dbReference type="RefSeq" id="WP_101691340.1">
    <property type="nucleotide sequence ID" value="NZ_JACOPR010000008.1"/>
</dbReference>
<comment type="catalytic activity">
    <reaction evidence="2">
        <text>a 3'-end 2',3'-cyclophospho-ribonucleotide-RNA + H2O = a 3'-end 2'-phospho-ribonucleotide-RNA + H(+)</text>
        <dbReference type="Rhea" id="RHEA:11828"/>
        <dbReference type="Rhea" id="RHEA-COMP:10464"/>
        <dbReference type="Rhea" id="RHEA-COMP:17353"/>
        <dbReference type="ChEBI" id="CHEBI:15377"/>
        <dbReference type="ChEBI" id="CHEBI:15378"/>
        <dbReference type="ChEBI" id="CHEBI:83064"/>
        <dbReference type="ChEBI" id="CHEBI:173113"/>
        <dbReference type="EC" id="3.1.4.58"/>
    </reaction>
</comment>
<comment type="function">
    <text evidence="2">Hydrolyzes RNA 2',3'-cyclic phosphodiester to an RNA 2'-phosphomonoester.</text>
</comment>
<feature type="active site" description="Proton donor" evidence="2">
    <location>
        <position position="40"/>
    </location>
</feature>
<evidence type="ECO:0000313" key="4">
    <source>
        <dbReference type="Proteomes" id="UP000660021"/>
    </source>
</evidence>
<keyword evidence="1 2" id="KW-0378">Hydrolase</keyword>
<organism evidence="3 4">
    <name type="scientific">Pseudoflavonifractor hominis</name>
    <dbReference type="NCBI Taxonomy" id="2763059"/>
    <lineage>
        <taxon>Bacteria</taxon>
        <taxon>Bacillati</taxon>
        <taxon>Bacillota</taxon>
        <taxon>Clostridia</taxon>
        <taxon>Eubacteriales</taxon>
        <taxon>Oscillospiraceae</taxon>
        <taxon>Pseudoflavonifractor</taxon>
    </lineage>
</organism>
<sequence length="179" mass="20420">MRLFIAVSLPPLWKDRMDTATHYLKTHTEHCIPTPRGTFHLTLAFLGETDRLADVIQAMDQVHGAPFPLISSGIGQFSLKEGDLWWMGIESTPPLMDLQAKLADSLRGAGFEISDKPYQPHASLARQVQPKPDLDVAELERLLPPMSFEVRYMTLFRSDWDRGNLFYTPLHRTMLTEEN</sequence>
<feature type="active site" description="Proton acceptor" evidence="2">
    <location>
        <position position="121"/>
    </location>
</feature>
<feature type="short sequence motif" description="HXTX 1" evidence="2">
    <location>
        <begin position="40"/>
        <end position="43"/>
    </location>
</feature>
<dbReference type="Gene3D" id="3.90.1140.10">
    <property type="entry name" value="Cyclic phosphodiesterase"/>
    <property type="match status" value="1"/>
</dbReference>
<accession>A0ABR7HVN5</accession>
<proteinExistence type="inferred from homology"/>
<dbReference type="SUPFAM" id="SSF55144">
    <property type="entry name" value="LigT-like"/>
    <property type="match status" value="1"/>
</dbReference>
<dbReference type="EC" id="3.1.4.58" evidence="2"/>
<dbReference type="PANTHER" id="PTHR35561:SF1">
    <property type="entry name" value="RNA 2',3'-CYCLIC PHOSPHODIESTERASE"/>
    <property type="match status" value="1"/>
</dbReference>
<dbReference type="NCBIfam" id="TIGR02258">
    <property type="entry name" value="2_5_ligase"/>
    <property type="match status" value="1"/>
</dbReference>
<protein>
    <recommendedName>
        <fullName evidence="2">RNA 2',3'-cyclic phosphodiesterase</fullName>
        <shortName evidence="2">RNA 2',3'-CPDase</shortName>
        <ecNumber evidence="2">3.1.4.58</ecNumber>
    </recommendedName>
</protein>
<comment type="caution">
    <text evidence="3">The sequence shown here is derived from an EMBL/GenBank/DDBJ whole genome shotgun (WGS) entry which is preliminary data.</text>
</comment>